<organism evidence="1 2">
    <name type="scientific">Gordonia phage Daredevil</name>
    <dbReference type="NCBI Taxonomy" id="2283286"/>
    <lineage>
        <taxon>Viruses</taxon>
        <taxon>Duplodnaviria</taxon>
        <taxon>Heunggongvirae</taxon>
        <taxon>Uroviricota</taxon>
        <taxon>Caudoviricetes</taxon>
        <taxon>Daredevilvirus</taxon>
        <taxon>Daredevilvirus daredevil</taxon>
    </lineage>
</organism>
<proteinExistence type="predicted"/>
<accession>A0A345MIR5</accession>
<evidence type="ECO:0000313" key="1">
    <source>
        <dbReference type="EMBL" id="AXH70446.1"/>
    </source>
</evidence>
<keyword evidence="2" id="KW-1185">Reference proteome</keyword>
<sequence length="75" mass="8492">MGADVEFQREVLALLREVNDKLTTLRDAVAYPKQRFVRGEVTIVNNGTAPETPAAEEAFARMRERQTKLGTRTTR</sequence>
<evidence type="ECO:0000313" key="2">
    <source>
        <dbReference type="Proteomes" id="UP000257597"/>
    </source>
</evidence>
<dbReference type="KEGG" id="vg:54998049"/>
<dbReference type="Proteomes" id="UP000257597">
    <property type="component" value="Segment"/>
</dbReference>
<dbReference type="RefSeq" id="YP_009807173.1">
    <property type="nucleotide sequence ID" value="NC_048021.1"/>
</dbReference>
<protein>
    <submittedName>
        <fullName evidence="1">Uncharacterized protein</fullName>
    </submittedName>
</protein>
<gene>
    <name evidence="1" type="primary">59</name>
    <name evidence="1" type="ORF">SEA_DAREDEVIL_59</name>
</gene>
<name>A0A345MIR5_9CAUD</name>
<reference evidence="2" key="1">
    <citation type="submission" date="2018-07" db="EMBL/GenBank/DDBJ databases">
        <authorList>
            <person name="Quirk P.G."/>
            <person name="Krulwich T.A."/>
        </authorList>
    </citation>
    <scope>NUCLEOTIDE SEQUENCE [LARGE SCALE GENOMIC DNA]</scope>
</reference>
<dbReference type="GeneID" id="54998049"/>
<dbReference type="EMBL" id="MH590603">
    <property type="protein sequence ID" value="AXH70446.1"/>
    <property type="molecule type" value="Genomic_DNA"/>
</dbReference>